<evidence type="ECO:0000313" key="4">
    <source>
        <dbReference type="Proteomes" id="UP000828390"/>
    </source>
</evidence>
<keyword evidence="4" id="KW-1185">Reference proteome</keyword>
<reference evidence="3" key="2">
    <citation type="submission" date="2020-11" db="EMBL/GenBank/DDBJ databases">
        <authorList>
            <person name="McCartney M.A."/>
            <person name="Auch B."/>
            <person name="Kono T."/>
            <person name="Mallez S."/>
            <person name="Becker A."/>
            <person name="Gohl D.M."/>
            <person name="Silverstein K.A.T."/>
            <person name="Koren S."/>
            <person name="Bechman K.B."/>
            <person name="Herman A."/>
            <person name="Abrahante J.E."/>
            <person name="Garbe J."/>
        </authorList>
    </citation>
    <scope>NUCLEOTIDE SEQUENCE</scope>
    <source>
        <strain evidence="3">Duluth1</strain>
        <tissue evidence="3">Whole animal</tissue>
    </source>
</reference>
<organism evidence="3 4">
    <name type="scientific">Dreissena polymorpha</name>
    <name type="common">Zebra mussel</name>
    <name type="synonym">Mytilus polymorpha</name>
    <dbReference type="NCBI Taxonomy" id="45954"/>
    <lineage>
        <taxon>Eukaryota</taxon>
        <taxon>Metazoa</taxon>
        <taxon>Spiralia</taxon>
        <taxon>Lophotrochozoa</taxon>
        <taxon>Mollusca</taxon>
        <taxon>Bivalvia</taxon>
        <taxon>Autobranchia</taxon>
        <taxon>Heteroconchia</taxon>
        <taxon>Euheterodonta</taxon>
        <taxon>Imparidentia</taxon>
        <taxon>Neoheterodontei</taxon>
        <taxon>Myida</taxon>
        <taxon>Dreissenoidea</taxon>
        <taxon>Dreissenidae</taxon>
        <taxon>Dreissena</taxon>
    </lineage>
</organism>
<dbReference type="GO" id="GO:0009725">
    <property type="term" value="P:response to hormone"/>
    <property type="evidence" value="ECO:0007669"/>
    <property type="project" value="TreeGrafter"/>
</dbReference>
<dbReference type="EMBL" id="JAIWYP010000002">
    <property type="protein sequence ID" value="KAH3860769.1"/>
    <property type="molecule type" value="Genomic_DNA"/>
</dbReference>
<evidence type="ECO:0000256" key="1">
    <source>
        <dbReference type="SAM" id="MobiDB-lite"/>
    </source>
</evidence>
<dbReference type="Proteomes" id="UP000828390">
    <property type="component" value="Unassembled WGS sequence"/>
</dbReference>
<dbReference type="AlphaFoldDB" id="A0A9D4LN64"/>
<feature type="region of interest" description="Disordered" evidence="1">
    <location>
        <begin position="436"/>
        <end position="458"/>
    </location>
</feature>
<dbReference type="PANTHER" id="PTHR17085:SF3">
    <property type="entry name" value="NUCLEAR RECEPTOR COACTIVATOR 4"/>
    <property type="match status" value="1"/>
</dbReference>
<proteinExistence type="predicted"/>
<dbReference type="InterPro" id="IPR022174">
    <property type="entry name" value="NCOA4_N"/>
</dbReference>
<name>A0A9D4LN64_DREPO</name>
<comment type="caution">
    <text evidence="3">The sequence shown here is derived from an EMBL/GenBank/DDBJ whole genome shotgun (WGS) entry which is preliminary data.</text>
</comment>
<dbReference type="PANTHER" id="PTHR17085">
    <property type="entry name" value="NUCLEAR RECEPTOR COACTIVATOR 4"/>
    <property type="match status" value="1"/>
</dbReference>
<feature type="domain" description="Nuclear receptor coactivator 4 N-terminal" evidence="2">
    <location>
        <begin position="31"/>
        <end position="132"/>
    </location>
</feature>
<gene>
    <name evidence="3" type="ORF">DPMN_023691</name>
</gene>
<dbReference type="GO" id="GO:0006879">
    <property type="term" value="P:intracellular iron ion homeostasis"/>
    <property type="evidence" value="ECO:0007669"/>
    <property type="project" value="InterPro"/>
</dbReference>
<dbReference type="InterPro" id="IPR039947">
    <property type="entry name" value="NCoA-4"/>
</dbReference>
<dbReference type="OrthoDB" id="6334544at2759"/>
<protein>
    <recommendedName>
        <fullName evidence="2">Nuclear receptor coactivator 4 N-terminal domain-containing protein</fullName>
    </recommendedName>
</protein>
<evidence type="ECO:0000259" key="2">
    <source>
        <dbReference type="Pfam" id="PF12489"/>
    </source>
</evidence>
<reference evidence="3" key="1">
    <citation type="journal article" date="2019" name="bioRxiv">
        <title>The Genome of the Zebra Mussel, Dreissena polymorpha: A Resource for Invasive Species Research.</title>
        <authorList>
            <person name="McCartney M.A."/>
            <person name="Auch B."/>
            <person name="Kono T."/>
            <person name="Mallez S."/>
            <person name="Zhang Y."/>
            <person name="Obille A."/>
            <person name="Becker A."/>
            <person name="Abrahante J.E."/>
            <person name="Garbe J."/>
            <person name="Badalamenti J.P."/>
            <person name="Herman A."/>
            <person name="Mangelson H."/>
            <person name="Liachko I."/>
            <person name="Sullivan S."/>
            <person name="Sone E.D."/>
            <person name="Koren S."/>
            <person name="Silverstein K.A.T."/>
            <person name="Beckman K.B."/>
            <person name="Gohl D.M."/>
        </authorList>
    </citation>
    <scope>NUCLEOTIDE SEQUENCE</scope>
    <source>
        <strain evidence="3">Duluth1</strain>
        <tissue evidence="3">Whole animal</tissue>
    </source>
</reference>
<evidence type="ECO:0000313" key="3">
    <source>
        <dbReference type="EMBL" id="KAH3860769.1"/>
    </source>
</evidence>
<dbReference type="Pfam" id="PF12489">
    <property type="entry name" value="ARA70"/>
    <property type="match status" value="1"/>
</dbReference>
<dbReference type="GO" id="GO:0003713">
    <property type="term" value="F:transcription coactivator activity"/>
    <property type="evidence" value="ECO:0007669"/>
    <property type="project" value="InterPro"/>
</dbReference>
<sequence length="581" mass="65298">MMHCDRDVGFRTTSNKIEALEQALRQIADAKKQLCRNTAEAKSRIQCDISRQLEALRNREVWLLNQLDVVSSAKEEVLQQQSARLHKTLGVLQSSAHLPEGAGDSSLARNMAKLDMRDLNPEETPYLSFKSDPASLREAILNYGKIDHTSVPPLPSPFMAPDKPAPSLPRHLEEYEDAEHHILYKTVEEISRTRTDTPCVNVSIPKLSTRVEDWLLYPVTSSVSTSTEPSFTFPKLSNNLSDWLHRPVATATSKPVTITTTLTHSVPLAAQSCRPLKGLEGISSDASIANWLHKIKQNPYEEEEDEYDFVDEVSETQTQYSSEGFDDCRPLDGAWFSPPRCFKPSSKPAVTLLTEADKKWLQKPTTQSQDLGVPKIVVNMSRYFNNIRGELDQWLSRATSKNMDHIADETNSVNERLRPHLPSNLSLNSWPQIQHGDGKWLHPQPLPSRSSSASSLSNLSCSSHKDENKWLLHGGKGDSCVPMVYSFLEKHNAEAKKLSWLLSEDKKPSPLTQKSTNPLERFTKENFDPSNWLKSSSNNSAQDVFNGPSPLKKIVDYQKSSPLSTWLLPANSSKWKDPPLL</sequence>
<accession>A0A9D4LN64</accession>
<feature type="compositionally biased region" description="Low complexity" evidence="1">
    <location>
        <begin position="447"/>
        <end position="458"/>
    </location>
</feature>